<name>A0A0E9QX58_ANGAN</name>
<protein>
    <submittedName>
        <fullName evidence="1">Uncharacterized protein</fullName>
    </submittedName>
</protein>
<reference evidence="1" key="2">
    <citation type="journal article" date="2015" name="Fish Shellfish Immunol.">
        <title>Early steps in the European eel (Anguilla anguilla)-Vibrio vulnificus interaction in the gills: Role of the RtxA13 toxin.</title>
        <authorList>
            <person name="Callol A."/>
            <person name="Pajuelo D."/>
            <person name="Ebbesson L."/>
            <person name="Teles M."/>
            <person name="MacKenzie S."/>
            <person name="Amaro C."/>
        </authorList>
    </citation>
    <scope>NUCLEOTIDE SEQUENCE</scope>
</reference>
<accession>A0A0E9QX58</accession>
<evidence type="ECO:0000313" key="1">
    <source>
        <dbReference type="EMBL" id="JAH20703.1"/>
    </source>
</evidence>
<sequence length="50" mass="5664">MVVKEFLLQFVKPSAPPPASSREMAPSQVRFKTNLRICIPVFGLHVVQIR</sequence>
<reference evidence="1" key="1">
    <citation type="submission" date="2014-11" db="EMBL/GenBank/DDBJ databases">
        <authorList>
            <person name="Amaro Gonzalez C."/>
        </authorList>
    </citation>
    <scope>NUCLEOTIDE SEQUENCE</scope>
</reference>
<organism evidence="1">
    <name type="scientific">Anguilla anguilla</name>
    <name type="common">European freshwater eel</name>
    <name type="synonym">Muraena anguilla</name>
    <dbReference type="NCBI Taxonomy" id="7936"/>
    <lineage>
        <taxon>Eukaryota</taxon>
        <taxon>Metazoa</taxon>
        <taxon>Chordata</taxon>
        <taxon>Craniata</taxon>
        <taxon>Vertebrata</taxon>
        <taxon>Euteleostomi</taxon>
        <taxon>Actinopterygii</taxon>
        <taxon>Neopterygii</taxon>
        <taxon>Teleostei</taxon>
        <taxon>Anguilliformes</taxon>
        <taxon>Anguillidae</taxon>
        <taxon>Anguilla</taxon>
    </lineage>
</organism>
<dbReference type="AlphaFoldDB" id="A0A0E9QX58"/>
<proteinExistence type="predicted"/>
<dbReference type="EMBL" id="GBXM01087874">
    <property type="protein sequence ID" value="JAH20703.1"/>
    <property type="molecule type" value="Transcribed_RNA"/>
</dbReference>